<gene>
    <name evidence="5" type="ORF">GQF63_04250</name>
</gene>
<evidence type="ECO:0000256" key="1">
    <source>
        <dbReference type="ARBA" id="ARBA00023015"/>
    </source>
</evidence>
<dbReference type="RefSeq" id="WP_160367876.1">
    <property type="nucleotide sequence ID" value="NZ_WSQA01000003.1"/>
</dbReference>
<evidence type="ECO:0000313" key="5">
    <source>
        <dbReference type="EMBL" id="MVZ61225.1"/>
    </source>
</evidence>
<dbReference type="SUPFAM" id="SSF47413">
    <property type="entry name" value="lambda repressor-like DNA-binding domains"/>
    <property type="match status" value="1"/>
</dbReference>
<keyword evidence="3" id="KW-0804">Transcription</keyword>
<dbReference type="AlphaFoldDB" id="A0A6N8KV34"/>
<dbReference type="InterPro" id="IPR000843">
    <property type="entry name" value="HTH_LacI"/>
</dbReference>
<dbReference type="Pfam" id="PF00356">
    <property type="entry name" value="LacI"/>
    <property type="match status" value="1"/>
</dbReference>
<dbReference type="Gene3D" id="3.40.50.2300">
    <property type="match status" value="2"/>
</dbReference>
<reference evidence="5 6" key="1">
    <citation type="submission" date="2019-12" db="EMBL/GenBank/DDBJ databases">
        <authorList>
            <person name="Dong K."/>
        </authorList>
    </citation>
    <scope>NUCLEOTIDE SEQUENCE [LARGE SCALE GENOMIC DNA]</scope>
    <source>
        <strain evidence="5 6">JCM 31225</strain>
    </source>
</reference>
<dbReference type="GO" id="GO:0003700">
    <property type="term" value="F:DNA-binding transcription factor activity"/>
    <property type="evidence" value="ECO:0007669"/>
    <property type="project" value="TreeGrafter"/>
</dbReference>
<dbReference type="CDD" id="cd01392">
    <property type="entry name" value="HTH_LacI"/>
    <property type="match status" value="1"/>
</dbReference>
<dbReference type="InterPro" id="IPR010982">
    <property type="entry name" value="Lambda_DNA-bd_dom_sf"/>
</dbReference>
<dbReference type="Proteomes" id="UP000435036">
    <property type="component" value="Unassembled WGS sequence"/>
</dbReference>
<keyword evidence="2" id="KW-0238">DNA-binding</keyword>
<dbReference type="SUPFAM" id="SSF53822">
    <property type="entry name" value="Periplasmic binding protein-like I"/>
    <property type="match status" value="1"/>
</dbReference>
<sequence length="329" mass="37024">MSISEIAKHLNVSKSTVSLVINGKAEQGRISQELAKRIMDYVNEIGYKPNALAKSLATGKTHTIGLIVENIGDSFFGPIALHIEEYLRQHGYYVLYSSTLGEEDIARNIVQAMVDKQVEGLILSPTIGQEAQVMQVLKNKMPLVIFDRRIPGVETNYVGTDNYTASKKAVEHLFDSGFSQIGMITIDSQQPQMLDRLRGYHEIIAKRKAKPQLLQLSYTLERPDRIQAIKEFLQNNKQLDALYFSTNYLCVSTLKAIQLLPKAKTYGMLAFDDHELFELLNPKISCIRQPLEDIAKAIVATLIAQIKEPKKSFTDQVIPSDLIIRQSSR</sequence>
<name>A0A6N8KV34_9SPHI</name>
<dbReference type="InterPro" id="IPR028082">
    <property type="entry name" value="Peripla_BP_I"/>
</dbReference>
<accession>A0A6N8KV34</accession>
<keyword evidence="6" id="KW-1185">Reference proteome</keyword>
<evidence type="ECO:0000256" key="2">
    <source>
        <dbReference type="ARBA" id="ARBA00023125"/>
    </source>
</evidence>
<organism evidence="5 6">
    <name type="scientific">Sphingobacterium humi</name>
    <dbReference type="NCBI Taxonomy" id="1796905"/>
    <lineage>
        <taxon>Bacteria</taxon>
        <taxon>Pseudomonadati</taxon>
        <taxon>Bacteroidota</taxon>
        <taxon>Sphingobacteriia</taxon>
        <taxon>Sphingobacteriales</taxon>
        <taxon>Sphingobacteriaceae</taxon>
        <taxon>Sphingobacterium</taxon>
    </lineage>
</organism>
<feature type="domain" description="HTH lacI-type" evidence="4">
    <location>
        <begin position="1"/>
        <end position="58"/>
    </location>
</feature>
<dbReference type="SMART" id="SM00354">
    <property type="entry name" value="HTH_LACI"/>
    <property type="match status" value="1"/>
</dbReference>
<dbReference type="Gene3D" id="1.10.260.40">
    <property type="entry name" value="lambda repressor-like DNA-binding domains"/>
    <property type="match status" value="1"/>
</dbReference>
<dbReference type="PROSITE" id="PS50932">
    <property type="entry name" value="HTH_LACI_2"/>
    <property type="match status" value="1"/>
</dbReference>
<dbReference type="EMBL" id="WSQA01000003">
    <property type="protein sequence ID" value="MVZ61225.1"/>
    <property type="molecule type" value="Genomic_DNA"/>
</dbReference>
<comment type="caution">
    <text evidence="5">The sequence shown here is derived from an EMBL/GenBank/DDBJ whole genome shotgun (WGS) entry which is preliminary data.</text>
</comment>
<dbReference type="Pfam" id="PF13407">
    <property type="entry name" value="Peripla_BP_4"/>
    <property type="match status" value="1"/>
</dbReference>
<evidence type="ECO:0000256" key="3">
    <source>
        <dbReference type="ARBA" id="ARBA00023163"/>
    </source>
</evidence>
<protein>
    <submittedName>
        <fullName evidence="5">Substrate-binding domain-containing protein</fullName>
    </submittedName>
</protein>
<proteinExistence type="predicted"/>
<keyword evidence="1" id="KW-0805">Transcription regulation</keyword>
<evidence type="ECO:0000313" key="6">
    <source>
        <dbReference type="Proteomes" id="UP000435036"/>
    </source>
</evidence>
<dbReference type="GO" id="GO:0000976">
    <property type="term" value="F:transcription cis-regulatory region binding"/>
    <property type="evidence" value="ECO:0007669"/>
    <property type="project" value="TreeGrafter"/>
</dbReference>
<dbReference type="PANTHER" id="PTHR30146">
    <property type="entry name" value="LACI-RELATED TRANSCRIPTIONAL REPRESSOR"/>
    <property type="match status" value="1"/>
</dbReference>
<dbReference type="InterPro" id="IPR025997">
    <property type="entry name" value="SBP_2_dom"/>
</dbReference>
<dbReference type="OrthoDB" id="9803256at2"/>
<evidence type="ECO:0000259" key="4">
    <source>
        <dbReference type="PROSITE" id="PS50932"/>
    </source>
</evidence>
<dbReference type="PANTHER" id="PTHR30146:SF109">
    <property type="entry name" value="HTH-TYPE TRANSCRIPTIONAL REGULATOR GALS"/>
    <property type="match status" value="1"/>
</dbReference>